<evidence type="ECO:0000313" key="1">
    <source>
        <dbReference type="EMBL" id="BBG94197.1"/>
    </source>
</evidence>
<sequence length="75" mass="8660">MRDLGAPKYYRGIEVASYVKAWTVCQTISAPVGRLIYLAHTRPYIAYVVSVVSQFMHSPNVSHRNVVDRILRYFK</sequence>
<reference evidence="1" key="1">
    <citation type="journal article" date="2019" name="Science">
        <title>Mutation of a bHLH transcription factor allowed almond domestication.</title>
        <authorList>
            <person name="Sanchez-Perez R."/>
            <person name="Pavan S."/>
            <person name="Mazzeo R."/>
            <person name="Moldovan C."/>
            <person name="Aiese Cigliano R."/>
            <person name="Del Cueto J."/>
            <person name="Ricciardi F."/>
            <person name="Lotti C."/>
            <person name="Ricciardi L."/>
            <person name="Dicenta F."/>
            <person name="Lopez-Marques R.L."/>
            <person name="Lindberg Moller B."/>
        </authorList>
    </citation>
    <scope>NUCLEOTIDE SEQUENCE</scope>
</reference>
<proteinExistence type="predicted"/>
<protein>
    <recommendedName>
        <fullName evidence="2">Transposable element protein</fullName>
    </recommendedName>
</protein>
<dbReference type="AlphaFoldDB" id="A0A4Y1QQW6"/>
<name>A0A4Y1QQW6_PRUDU</name>
<dbReference type="PANTHER" id="PTHR11439:SF467">
    <property type="entry name" value="INTEGRASE CATALYTIC DOMAIN-CONTAINING PROTEIN"/>
    <property type="match status" value="1"/>
</dbReference>
<gene>
    <name evidence="1" type="ORF">Prudu_002421</name>
</gene>
<evidence type="ECO:0008006" key="2">
    <source>
        <dbReference type="Google" id="ProtNLM"/>
    </source>
</evidence>
<dbReference type="EMBL" id="AP019297">
    <property type="protein sequence ID" value="BBG94197.1"/>
    <property type="molecule type" value="Genomic_DNA"/>
</dbReference>
<organism evidence="1">
    <name type="scientific">Prunus dulcis</name>
    <name type="common">Almond</name>
    <name type="synonym">Amygdalus dulcis</name>
    <dbReference type="NCBI Taxonomy" id="3755"/>
    <lineage>
        <taxon>Eukaryota</taxon>
        <taxon>Viridiplantae</taxon>
        <taxon>Streptophyta</taxon>
        <taxon>Embryophyta</taxon>
        <taxon>Tracheophyta</taxon>
        <taxon>Spermatophyta</taxon>
        <taxon>Magnoliopsida</taxon>
        <taxon>eudicotyledons</taxon>
        <taxon>Gunneridae</taxon>
        <taxon>Pentapetalae</taxon>
        <taxon>rosids</taxon>
        <taxon>fabids</taxon>
        <taxon>Rosales</taxon>
        <taxon>Rosaceae</taxon>
        <taxon>Amygdaloideae</taxon>
        <taxon>Amygdaleae</taxon>
        <taxon>Prunus</taxon>
    </lineage>
</organism>
<dbReference type="PANTHER" id="PTHR11439">
    <property type="entry name" value="GAG-POL-RELATED RETROTRANSPOSON"/>
    <property type="match status" value="1"/>
</dbReference>
<accession>A0A4Y1QQW6</accession>